<evidence type="ECO:0000256" key="14">
    <source>
        <dbReference type="ARBA" id="ARBA00049402"/>
    </source>
</evidence>
<dbReference type="GO" id="GO:0052657">
    <property type="term" value="F:guanine phosphoribosyltransferase activity"/>
    <property type="evidence" value="ECO:0007669"/>
    <property type="project" value="RHEA"/>
</dbReference>
<keyword evidence="6 15" id="KW-0963">Cytoplasm</keyword>
<dbReference type="Gene3D" id="3.40.50.2020">
    <property type="match status" value="1"/>
</dbReference>
<keyword evidence="18" id="KW-1185">Reference proteome</keyword>
<organism evidence="17 18">
    <name type="scientific">Thermovibrio guaymasensis</name>
    <dbReference type="NCBI Taxonomy" id="240167"/>
    <lineage>
        <taxon>Bacteria</taxon>
        <taxon>Pseudomonadati</taxon>
        <taxon>Aquificota</taxon>
        <taxon>Aquificia</taxon>
        <taxon>Desulfurobacteriales</taxon>
        <taxon>Desulfurobacteriaceae</taxon>
        <taxon>Thermovibrio</taxon>
    </lineage>
</organism>
<dbReference type="EMBL" id="RBIE01000002">
    <property type="protein sequence ID" value="RKQ61713.1"/>
    <property type="molecule type" value="Genomic_DNA"/>
</dbReference>
<keyword evidence="11 15" id="KW-0547">Nucleotide-binding</keyword>
<dbReference type="Pfam" id="PF00156">
    <property type="entry name" value="Pribosyltran"/>
    <property type="match status" value="1"/>
</dbReference>
<evidence type="ECO:0000313" key="18">
    <source>
        <dbReference type="Proteomes" id="UP000280881"/>
    </source>
</evidence>
<dbReference type="GO" id="GO:0032263">
    <property type="term" value="P:GMP salvage"/>
    <property type="evidence" value="ECO:0007669"/>
    <property type="project" value="TreeGrafter"/>
</dbReference>
<evidence type="ECO:0000256" key="12">
    <source>
        <dbReference type="ARBA" id="ARBA00022842"/>
    </source>
</evidence>
<evidence type="ECO:0000256" key="8">
    <source>
        <dbReference type="ARBA" id="ARBA00022679"/>
    </source>
</evidence>
<dbReference type="GO" id="GO:0000287">
    <property type="term" value="F:magnesium ion binding"/>
    <property type="evidence" value="ECO:0007669"/>
    <property type="project" value="TreeGrafter"/>
</dbReference>
<evidence type="ECO:0000256" key="2">
    <source>
        <dbReference type="ARBA" id="ARBA00004496"/>
    </source>
</evidence>
<evidence type="ECO:0000256" key="15">
    <source>
        <dbReference type="RuleBase" id="RU364099"/>
    </source>
</evidence>
<evidence type="ECO:0000256" key="13">
    <source>
        <dbReference type="ARBA" id="ARBA00048811"/>
    </source>
</evidence>
<proteinExistence type="inferred from homology"/>
<dbReference type="InterPro" id="IPR050408">
    <property type="entry name" value="HGPRT"/>
</dbReference>
<protein>
    <recommendedName>
        <fullName evidence="5 15">Hypoxanthine phosphoribosyltransferase</fullName>
        <ecNumber evidence="5 15">2.4.2.8</ecNumber>
    </recommendedName>
</protein>
<dbReference type="GO" id="GO:0006178">
    <property type="term" value="P:guanine salvage"/>
    <property type="evidence" value="ECO:0007669"/>
    <property type="project" value="TreeGrafter"/>
</dbReference>
<evidence type="ECO:0000256" key="6">
    <source>
        <dbReference type="ARBA" id="ARBA00022490"/>
    </source>
</evidence>
<reference evidence="17 18" key="1">
    <citation type="submission" date="2018-10" db="EMBL/GenBank/DDBJ databases">
        <title>Genomic Encyclopedia of Type Strains, Phase IV (KMG-IV): sequencing the most valuable type-strain genomes for metagenomic binning, comparative biology and taxonomic classification.</title>
        <authorList>
            <person name="Goeker M."/>
        </authorList>
    </citation>
    <scope>NUCLEOTIDE SEQUENCE [LARGE SCALE GENOMIC DNA]</scope>
    <source>
        <strain evidence="17 18">DSM 15521</strain>
    </source>
</reference>
<dbReference type="GO" id="GO:0006166">
    <property type="term" value="P:purine ribonucleoside salvage"/>
    <property type="evidence" value="ECO:0007669"/>
    <property type="project" value="UniProtKB-KW"/>
</dbReference>
<dbReference type="GO" id="GO:0000166">
    <property type="term" value="F:nucleotide binding"/>
    <property type="evidence" value="ECO:0007669"/>
    <property type="project" value="UniProtKB-KW"/>
</dbReference>
<evidence type="ECO:0000256" key="7">
    <source>
        <dbReference type="ARBA" id="ARBA00022676"/>
    </source>
</evidence>
<accession>A0A420W6J9</accession>
<comment type="cofactor">
    <cofactor evidence="1 15">
        <name>Mg(2+)</name>
        <dbReference type="ChEBI" id="CHEBI:18420"/>
    </cofactor>
</comment>
<dbReference type="GO" id="GO:0046100">
    <property type="term" value="P:hypoxanthine metabolic process"/>
    <property type="evidence" value="ECO:0007669"/>
    <property type="project" value="TreeGrafter"/>
</dbReference>
<dbReference type="GO" id="GO:0005829">
    <property type="term" value="C:cytosol"/>
    <property type="evidence" value="ECO:0007669"/>
    <property type="project" value="TreeGrafter"/>
</dbReference>
<dbReference type="RefSeq" id="WP_121170981.1">
    <property type="nucleotide sequence ID" value="NZ_RBIE01000002.1"/>
</dbReference>
<keyword evidence="10 15" id="KW-0660">Purine salvage</keyword>
<dbReference type="EC" id="2.4.2.8" evidence="5 15"/>
<comment type="catalytic activity">
    <reaction evidence="13">
        <text>GMP + diphosphate = guanine + 5-phospho-alpha-D-ribose 1-diphosphate</text>
        <dbReference type="Rhea" id="RHEA:25424"/>
        <dbReference type="ChEBI" id="CHEBI:16235"/>
        <dbReference type="ChEBI" id="CHEBI:33019"/>
        <dbReference type="ChEBI" id="CHEBI:58017"/>
        <dbReference type="ChEBI" id="CHEBI:58115"/>
        <dbReference type="EC" id="2.4.2.8"/>
    </reaction>
    <physiologicalReaction direction="right-to-left" evidence="13">
        <dbReference type="Rhea" id="RHEA:25426"/>
    </physiologicalReaction>
</comment>
<dbReference type="InterPro" id="IPR029057">
    <property type="entry name" value="PRTase-like"/>
</dbReference>
<dbReference type="Proteomes" id="UP000280881">
    <property type="component" value="Unassembled WGS sequence"/>
</dbReference>
<dbReference type="PANTHER" id="PTHR43340">
    <property type="entry name" value="HYPOXANTHINE-GUANINE PHOSPHORIBOSYLTRANSFERASE"/>
    <property type="match status" value="1"/>
</dbReference>
<evidence type="ECO:0000256" key="11">
    <source>
        <dbReference type="ARBA" id="ARBA00022741"/>
    </source>
</evidence>
<dbReference type="GO" id="GO:0004422">
    <property type="term" value="F:hypoxanthine phosphoribosyltransferase activity"/>
    <property type="evidence" value="ECO:0007669"/>
    <property type="project" value="InterPro"/>
</dbReference>
<evidence type="ECO:0000256" key="4">
    <source>
        <dbReference type="ARBA" id="ARBA00008391"/>
    </source>
</evidence>
<dbReference type="SUPFAM" id="SSF53271">
    <property type="entry name" value="PRTase-like"/>
    <property type="match status" value="1"/>
</dbReference>
<dbReference type="InterPro" id="IPR005904">
    <property type="entry name" value="Hxn_phspho_trans"/>
</dbReference>
<dbReference type="AlphaFoldDB" id="A0A420W6J9"/>
<evidence type="ECO:0000256" key="5">
    <source>
        <dbReference type="ARBA" id="ARBA00011895"/>
    </source>
</evidence>
<dbReference type="UniPathway" id="UPA00591">
    <property type="reaction ID" value="UER00648"/>
</dbReference>
<dbReference type="CDD" id="cd06223">
    <property type="entry name" value="PRTases_typeI"/>
    <property type="match status" value="1"/>
</dbReference>
<comment type="caution">
    <text evidence="17">The sequence shown here is derived from an EMBL/GenBank/DDBJ whole genome shotgun (WGS) entry which is preliminary data.</text>
</comment>
<evidence type="ECO:0000259" key="16">
    <source>
        <dbReference type="Pfam" id="PF00156"/>
    </source>
</evidence>
<dbReference type="GO" id="GO:0032264">
    <property type="term" value="P:IMP salvage"/>
    <property type="evidence" value="ECO:0007669"/>
    <property type="project" value="UniProtKB-UniPathway"/>
</dbReference>
<dbReference type="InterPro" id="IPR000836">
    <property type="entry name" value="PRTase_dom"/>
</dbReference>
<dbReference type="PANTHER" id="PTHR43340:SF1">
    <property type="entry name" value="HYPOXANTHINE PHOSPHORIBOSYLTRANSFERASE"/>
    <property type="match status" value="1"/>
</dbReference>
<keyword evidence="12 15" id="KW-0460">Magnesium</keyword>
<comment type="pathway">
    <text evidence="3 15">Purine metabolism; IMP biosynthesis via salvage pathway; IMP from hypoxanthine: step 1/1.</text>
</comment>
<evidence type="ECO:0000256" key="1">
    <source>
        <dbReference type="ARBA" id="ARBA00001946"/>
    </source>
</evidence>
<keyword evidence="7 15" id="KW-0328">Glycosyltransferase</keyword>
<sequence>MVEVLIAPQEIERRVKELAKEIEEALPSPFVVISLLKGAFIFTADLVRNFRDVELDFMKVESYRGREKGKTKMTLEPRVPLEGKRVLIVDDIFDTGESLDFAFRWVKAKGALDVKTCVLLDKEVEKRTSLKPDFVGFRVPDYFVVGYGLDLDEKFRQLPYIGYLKE</sequence>
<comment type="catalytic activity">
    <reaction evidence="14">
        <text>IMP + diphosphate = hypoxanthine + 5-phospho-alpha-D-ribose 1-diphosphate</text>
        <dbReference type="Rhea" id="RHEA:17973"/>
        <dbReference type="ChEBI" id="CHEBI:17368"/>
        <dbReference type="ChEBI" id="CHEBI:33019"/>
        <dbReference type="ChEBI" id="CHEBI:58017"/>
        <dbReference type="ChEBI" id="CHEBI:58053"/>
        <dbReference type="EC" id="2.4.2.8"/>
    </reaction>
    <physiologicalReaction direction="right-to-left" evidence="14">
        <dbReference type="Rhea" id="RHEA:17975"/>
    </physiologicalReaction>
</comment>
<gene>
    <name evidence="17" type="ORF">C7457_1156</name>
</gene>
<evidence type="ECO:0000256" key="9">
    <source>
        <dbReference type="ARBA" id="ARBA00022723"/>
    </source>
</evidence>
<keyword evidence="8 15" id="KW-0808">Transferase</keyword>
<dbReference type="NCBIfam" id="TIGR01203">
    <property type="entry name" value="HGPRTase"/>
    <property type="match status" value="1"/>
</dbReference>
<comment type="subcellular location">
    <subcellularLocation>
        <location evidence="2 15">Cytoplasm</location>
    </subcellularLocation>
</comment>
<comment type="similarity">
    <text evidence="4 15">Belongs to the purine/pyrimidine phosphoribosyltransferase family.</text>
</comment>
<evidence type="ECO:0000256" key="10">
    <source>
        <dbReference type="ARBA" id="ARBA00022726"/>
    </source>
</evidence>
<evidence type="ECO:0000256" key="3">
    <source>
        <dbReference type="ARBA" id="ARBA00004669"/>
    </source>
</evidence>
<dbReference type="OrthoDB" id="9802824at2"/>
<name>A0A420W6J9_9BACT</name>
<evidence type="ECO:0000313" key="17">
    <source>
        <dbReference type="EMBL" id="RKQ61713.1"/>
    </source>
</evidence>
<keyword evidence="9 15" id="KW-0479">Metal-binding</keyword>
<feature type="domain" description="Phosphoribosyltransferase" evidence="16">
    <location>
        <begin position="9"/>
        <end position="150"/>
    </location>
</feature>